<evidence type="ECO:0000256" key="1">
    <source>
        <dbReference type="SAM" id="MobiDB-lite"/>
    </source>
</evidence>
<dbReference type="EMBL" id="LT629710">
    <property type="protein sequence ID" value="SDO24023.1"/>
    <property type="molecule type" value="Genomic_DNA"/>
</dbReference>
<feature type="region of interest" description="Disordered" evidence="1">
    <location>
        <begin position="136"/>
        <end position="174"/>
    </location>
</feature>
<evidence type="ECO:0000313" key="5">
    <source>
        <dbReference type="Proteomes" id="UP000198741"/>
    </source>
</evidence>
<evidence type="ECO:0000313" key="4">
    <source>
        <dbReference type="EMBL" id="SDO24023.1"/>
    </source>
</evidence>
<accession>A0A1H0HY19</accession>
<keyword evidence="2" id="KW-0472">Membrane</keyword>
<reference evidence="4 5" key="1">
    <citation type="submission" date="2016-10" db="EMBL/GenBank/DDBJ databases">
        <authorList>
            <person name="de Groot N.N."/>
        </authorList>
    </citation>
    <scope>NUCLEOTIDE SEQUENCE [LARGE SCALE GENOMIC DNA]</scope>
    <source>
        <strain evidence="5">P4-7,KCTC 19426,CECT 7604</strain>
    </source>
</reference>
<dbReference type="STRING" id="1090615.SAMN04515671_0265"/>
<keyword evidence="5" id="KW-1185">Reference proteome</keyword>
<evidence type="ECO:0000256" key="2">
    <source>
        <dbReference type="SAM" id="Phobius"/>
    </source>
</evidence>
<evidence type="ECO:0000259" key="3">
    <source>
        <dbReference type="Pfam" id="PF10756"/>
    </source>
</evidence>
<keyword evidence="2" id="KW-0812">Transmembrane</keyword>
<protein>
    <submittedName>
        <fullName evidence="4">PH domain-containing protein</fullName>
    </submittedName>
</protein>
<feature type="domain" description="Low molecular weight protein antigen 6 PH" evidence="3">
    <location>
        <begin position="59"/>
        <end position="125"/>
    </location>
</feature>
<keyword evidence="2" id="KW-1133">Transmembrane helix</keyword>
<dbReference type="OrthoDB" id="5194605at2"/>
<feature type="transmembrane region" description="Helical" evidence="2">
    <location>
        <begin position="39"/>
        <end position="57"/>
    </location>
</feature>
<sequence>MTSPSVNRKAVFRLPGVSFLIPFLFFIAVTPLANAGTHHILLVLYLFPLIGLVYILITRTVADAVQLRTVGLLGARTIAWSELDGLEFHGPRWAIAVALDGRRLRLPMVRPRDLPRLAAVSGGRLLLGPDAPMAEDLAPVLPTGPATADGTGAPPDKRLTDPTSTPAGSATADE</sequence>
<dbReference type="Proteomes" id="UP000198741">
    <property type="component" value="Chromosome I"/>
</dbReference>
<dbReference type="Pfam" id="PF10756">
    <property type="entry name" value="bPH_6"/>
    <property type="match status" value="1"/>
</dbReference>
<gene>
    <name evidence="4" type="ORF">SAMN04515671_0265</name>
</gene>
<dbReference type="InterPro" id="IPR019692">
    <property type="entry name" value="CFP-6_PH"/>
</dbReference>
<proteinExistence type="predicted"/>
<dbReference type="RefSeq" id="WP_157695104.1">
    <property type="nucleotide sequence ID" value="NZ_LT629710.1"/>
</dbReference>
<organism evidence="4 5">
    <name type="scientific">Nakamurella panacisegetis</name>
    <dbReference type="NCBI Taxonomy" id="1090615"/>
    <lineage>
        <taxon>Bacteria</taxon>
        <taxon>Bacillati</taxon>
        <taxon>Actinomycetota</taxon>
        <taxon>Actinomycetes</taxon>
        <taxon>Nakamurellales</taxon>
        <taxon>Nakamurellaceae</taxon>
        <taxon>Nakamurella</taxon>
    </lineage>
</organism>
<feature type="transmembrane region" description="Helical" evidence="2">
    <location>
        <begin position="12"/>
        <end position="33"/>
    </location>
</feature>
<name>A0A1H0HY19_9ACTN</name>
<dbReference type="AlphaFoldDB" id="A0A1H0HY19"/>